<dbReference type="Proteomes" id="UP001500449">
    <property type="component" value="Unassembled WGS sequence"/>
</dbReference>
<keyword evidence="1" id="KW-1133">Transmembrane helix</keyword>
<keyword evidence="3" id="KW-1185">Reference proteome</keyword>
<evidence type="ECO:0000313" key="2">
    <source>
        <dbReference type="EMBL" id="GAA1837600.1"/>
    </source>
</evidence>
<dbReference type="RefSeq" id="WP_344413917.1">
    <property type="nucleotide sequence ID" value="NZ_BAAAQK010000004.1"/>
</dbReference>
<sequence length="232" mass="23164">MSGREQDPAPLLSRRGRLVLIGACVVAVLIAVAYVTAQASAPGGPPVAQGQVRLGPDPGEPVADYLARLPASLPTPGTRVSALVQLSAEITTAQAATLAPSAVEAVFRVPIPRVQTALRFQLLTGGGEPALTVAQAQALHAAEADAQRQTGRPAAVAAAEAAAYRGPSCACIVALVVQADRAGLDALAATPGVRAVQAAPAGITARELALSPLLPDQATAATPPPDDGPLPS</sequence>
<accession>A0ABN2MU32</accession>
<gene>
    <name evidence="2" type="ORF">GCM10009836_15370</name>
</gene>
<comment type="caution">
    <text evidence="2">The sequence shown here is derived from an EMBL/GenBank/DDBJ whole genome shotgun (WGS) entry which is preliminary data.</text>
</comment>
<evidence type="ECO:0000313" key="3">
    <source>
        <dbReference type="Proteomes" id="UP001500449"/>
    </source>
</evidence>
<dbReference type="EMBL" id="BAAAQK010000004">
    <property type="protein sequence ID" value="GAA1837600.1"/>
    <property type="molecule type" value="Genomic_DNA"/>
</dbReference>
<proteinExistence type="predicted"/>
<keyword evidence="1" id="KW-0812">Transmembrane</keyword>
<protein>
    <submittedName>
        <fullName evidence="2">Uncharacterized protein</fullName>
    </submittedName>
</protein>
<feature type="transmembrane region" description="Helical" evidence="1">
    <location>
        <begin position="18"/>
        <end position="37"/>
    </location>
</feature>
<organism evidence="2 3">
    <name type="scientific">Pseudonocardia ailaonensis</name>
    <dbReference type="NCBI Taxonomy" id="367279"/>
    <lineage>
        <taxon>Bacteria</taxon>
        <taxon>Bacillati</taxon>
        <taxon>Actinomycetota</taxon>
        <taxon>Actinomycetes</taxon>
        <taxon>Pseudonocardiales</taxon>
        <taxon>Pseudonocardiaceae</taxon>
        <taxon>Pseudonocardia</taxon>
    </lineage>
</organism>
<keyword evidence="1" id="KW-0472">Membrane</keyword>
<reference evidence="2 3" key="1">
    <citation type="journal article" date="2019" name="Int. J. Syst. Evol. Microbiol.">
        <title>The Global Catalogue of Microorganisms (GCM) 10K type strain sequencing project: providing services to taxonomists for standard genome sequencing and annotation.</title>
        <authorList>
            <consortium name="The Broad Institute Genomics Platform"/>
            <consortium name="The Broad Institute Genome Sequencing Center for Infectious Disease"/>
            <person name="Wu L."/>
            <person name="Ma J."/>
        </authorList>
    </citation>
    <scope>NUCLEOTIDE SEQUENCE [LARGE SCALE GENOMIC DNA]</scope>
    <source>
        <strain evidence="2 3">JCM 16009</strain>
    </source>
</reference>
<name>A0ABN2MU32_9PSEU</name>
<evidence type="ECO:0000256" key="1">
    <source>
        <dbReference type="SAM" id="Phobius"/>
    </source>
</evidence>